<dbReference type="EMBL" id="QEKV01000002">
    <property type="protein sequence ID" value="PVY95254.1"/>
    <property type="molecule type" value="Genomic_DNA"/>
</dbReference>
<dbReference type="GO" id="GO:0046685">
    <property type="term" value="P:response to arsenic-containing substance"/>
    <property type="evidence" value="ECO:0007669"/>
    <property type="project" value="InterPro"/>
</dbReference>
<sequence>MSKMCIYEPALCCETGLCGVNVDPELLRISTVLNTLKNEGVEIERFNLNSAPMEFVKNNIVNQYLNDKGVEGLPVVTLDGEIVIEGRYPANDEILTLLNLPAEMLLPKGATSCCSGDDDDTCCCGDDDDTCCSGDDDDTCWCGDYDDSCCSGDDDDTCCCGDRKDKEVSKNDKKEGGCSCGCC</sequence>
<dbReference type="NCBIfam" id="NF033727">
    <property type="entry name" value="chaperon_ArsD"/>
    <property type="match status" value="1"/>
</dbReference>
<dbReference type="Gene3D" id="3.40.30.10">
    <property type="entry name" value="Glutaredoxin"/>
    <property type="match status" value="1"/>
</dbReference>
<organism evidence="1 2">
    <name type="scientific">Ezakiella coagulans</name>
    <dbReference type="NCBI Taxonomy" id="46507"/>
    <lineage>
        <taxon>Bacteria</taxon>
        <taxon>Bacillati</taxon>
        <taxon>Bacillota</taxon>
        <taxon>Tissierellia</taxon>
        <taxon>Ezakiella</taxon>
    </lineage>
</organism>
<dbReference type="RefSeq" id="WP_116479723.1">
    <property type="nucleotide sequence ID" value="NZ_QEKV01000002.1"/>
</dbReference>
<reference evidence="1 2" key="1">
    <citation type="submission" date="2018-04" db="EMBL/GenBank/DDBJ databases">
        <title>Genomic Encyclopedia of Type Strains, Phase IV (KMG-IV): sequencing the most valuable type-strain genomes for metagenomic binning, comparative biology and taxonomic classification.</title>
        <authorList>
            <person name="Goeker M."/>
        </authorList>
    </citation>
    <scope>NUCLEOTIDE SEQUENCE [LARGE SCALE GENOMIC DNA]</scope>
    <source>
        <strain evidence="1 2">DSM 20705</strain>
    </source>
</reference>
<name>A0A2U1E5M9_9FIRM</name>
<dbReference type="AlphaFoldDB" id="A0A2U1E5M9"/>
<evidence type="ECO:0000313" key="2">
    <source>
        <dbReference type="Proteomes" id="UP000245793"/>
    </source>
</evidence>
<dbReference type="Proteomes" id="UP000245793">
    <property type="component" value="Unassembled WGS sequence"/>
</dbReference>
<gene>
    <name evidence="1" type="ORF">C7381_102143</name>
</gene>
<accession>A0A2U1E5M9</accession>
<dbReference type="Pfam" id="PF06953">
    <property type="entry name" value="ArsD"/>
    <property type="match status" value="1"/>
</dbReference>
<dbReference type="GO" id="GO:0045892">
    <property type="term" value="P:negative regulation of DNA-templated transcription"/>
    <property type="evidence" value="ECO:0007669"/>
    <property type="project" value="InterPro"/>
</dbReference>
<protein>
    <submittedName>
        <fullName evidence="1">Arsenical resistance operon trans-acting repressor ArsD</fullName>
    </submittedName>
</protein>
<dbReference type="GO" id="GO:0003677">
    <property type="term" value="F:DNA binding"/>
    <property type="evidence" value="ECO:0007669"/>
    <property type="project" value="InterPro"/>
</dbReference>
<evidence type="ECO:0000313" key="1">
    <source>
        <dbReference type="EMBL" id="PVY95254.1"/>
    </source>
</evidence>
<dbReference type="InterPro" id="IPR010712">
    <property type="entry name" value="Arsenical-R_ArsD"/>
</dbReference>
<comment type="caution">
    <text evidence="1">The sequence shown here is derived from an EMBL/GenBank/DDBJ whole genome shotgun (WGS) entry which is preliminary data.</text>
</comment>
<keyword evidence="2" id="KW-1185">Reference proteome</keyword>
<proteinExistence type="predicted"/>